<evidence type="ECO:0000313" key="3">
    <source>
        <dbReference type="EMBL" id="SKB30424.1"/>
    </source>
</evidence>
<evidence type="ECO:0000313" key="4">
    <source>
        <dbReference type="Proteomes" id="UP000190044"/>
    </source>
</evidence>
<protein>
    <recommendedName>
        <fullName evidence="5">Autotransporter domain-containing protein</fullName>
    </recommendedName>
</protein>
<name>A0A1T5A619_9SPHN</name>
<dbReference type="Proteomes" id="UP000190044">
    <property type="component" value="Unassembled WGS sequence"/>
</dbReference>
<dbReference type="OrthoDB" id="7175603at2"/>
<feature type="signal peptide" evidence="2">
    <location>
        <begin position="1"/>
        <end position="38"/>
    </location>
</feature>
<feature type="compositionally biased region" description="Pro residues" evidence="1">
    <location>
        <begin position="55"/>
        <end position="64"/>
    </location>
</feature>
<organism evidence="3 4">
    <name type="scientific">Sphingopyxis flava</name>
    <dbReference type="NCBI Taxonomy" id="1507287"/>
    <lineage>
        <taxon>Bacteria</taxon>
        <taxon>Pseudomonadati</taxon>
        <taxon>Pseudomonadota</taxon>
        <taxon>Alphaproteobacteria</taxon>
        <taxon>Sphingomonadales</taxon>
        <taxon>Sphingomonadaceae</taxon>
        <taxon>Sphingopyxis</taxon>
    </lineage>
</organism>
<feature type="region of interest" description="Disordered" evidence="1">
    <location>
        <begin position="624"/>
        <end position="655"/>
    </location>
</feature>
<evidence type="ECO:0008006" key="5">
    <source>
        <dbReference type="Google" id="ProtNLM"/>
    </source>
</evidence>
<dbReference type="PROSITE" id="PS51318">
    <property type="entry name" value="TAT"/>
    <property type="match status" value="1"/>
</dbReference>
<dbReference type="Gene3D" id="2.160.20.10">
    <property type="entry name" value="Single-stranded right-handed beta-helix, Pectin lyase-like"/>
    <property type="match status" value="1"/>
</dbReference>
<gene>
    <name evidence="3" type="ORF">SAMN06295937_1002261</name>
</gene>
<dbReference type="InterPro" id="IPR012334">
    <property type="entry name" value="Pectin_lyas_fold"/>
</dbReference>
<feature type="region of interest" description="Disordered" evidence="1">
    <location>
        <begin position="542"/>
        <end position="574"/>
    </location>
</feature>
<dbReference type="EMBL" id="FUYP01000002">
    <property type="protein sequence ID" value="SKB30424.1"/>
    <property type="molecule type" value="Genomic_DNA"/>
</dbReference>
<reference evidence="4" key="1">
    <citation type="submission" date="2017-02" db="EMBL/GenBank/DDBJ databases">
        <authorList>
            <person name="Varghese N."/>
            <person name="Submissions S."/>
        </authorList>
    </citation>
    <scope>NUCLEOTIDE SEQUENCE [LARGE SCALE GENOMIC DNA]</scope>
    <source>
        <strain evidence="4">R11H</strain>
    </source>
</reference>
<feature type="region of interest" description="Disordered" evidence="1">
    <location>
        <begin position="2912"/>
        <end position="2935"/>
    </location>
</feature>
<feature type="chain" id="PRO_5013205111" description="Autotransporter domain-containing protein" evidence="2">
    <location>
        <begin position="39"/>
        <end position="2935"/>
    </location>
</feature>
<proteinExistence type="predicted"/>
<dbReference type="InterPro" id="IPR006311">
    <property type="entry name" value="TAT_signal"/>
</dbReference>
<sequence>MRATSTLSPVRQGRRRLLGSCAIAAGLAALAFGGPARAQVAGTGQIVSGSGTIAPPQPLGPTAPPNSTQVQVSGPETIINWTPTDSAPTGGAIDFLPAGNTLEFYGTGQYTVLNRFVDAGGGSIGRQVALNGTVNSYIGSPFATGGNAQGGSIWFYSAGGILIGSGAALNVGSLVLTSNDIDTTGGLFGAGGEIRFRGASGSTASIEIASGANVNGAYPGSVLFAANPGGSYVALVAPRIVQSGTVSTDGSTAFVAAEQADIRINNGLFDINVLVGAEGGNVITHSGVTTGPAHEQGDVDQSRVYMVAIPKNDAVTMLVTGQVGYQDAVVVQTDPDGAVRLSAGYNIVNGEIDDTPVNAAAANITVNDTLFLSDTVAHASGAFAGEPLVTPPPGGASVPPPHLGNLVVQGSGVFIGDASASLTVGAGRTVGATGNLAIQSGGTAAAPGNASVTVNGGVFEALGALDIIASGRPQADGSVTGGSASLSVIGGTAIAGNIIVRSEGAGIAGVGGPGGSGTGGAASILVSGAGATLDADSIAVESMGSGSDRTDSDAPALAGGNGTGGSATLTVEDGGSLTANDTLAVNATGSGADGRTQAGDGTGGSAALNILGGTLDASNIEIAAAGDGGNGGEGDDSSGSGVTPPGTGGAGTGGSAAVTIDGTAAVNTGSFTVDASGTGGQGGDFFSFTGLAGDGGTGGDGTGGTATITVAAGTLDTGSLLADAAGLGGQGGNVFASGSGGPVTGTGVGGQGGIGQGGTASIDLLTEINSSDSLVSTAQGVGGNGGFGLVGGNGGDGLGGTAEISIGFDAGIFTGSIMAQGLGGNGGFADDGAGGNGGDGTGGTARLRAEGPAAEVGVTQENFSSGGIGGSGGTASSFFSAAATGPRGGDGGDGTGGTLEIVASDGATVVLGDDSSSAVSFASAGTGGNGGSGAFNAYGPGTTGGEGGTGGAGNGGTIHLLADGGTITSADLPVAITSGGISGAGGIGGTGTDANGADGSVLGTTGGRIVIEAAPAGTIDLGSATLQASGDAAGRIELRSAGSLAVADLEAEALGAAAPTSNDTDTAPAGIFVALGGGSVSSAGAATFTTSSSVGVYASGNGQLTAGGDLTITAADQIDIRHDDRTGTAATIGAGGGITATATNGISGAPGSLIDAGGTLSLNATAGAIAVDRLHGADIFLMSLDGTTVEHAEADNDFFASAQNFATGLNSIITGGDIDIVAADTVDLGNSSAGGYVSVIGQAVTFNAIDAGSTVSLFADGAAGSGITGGDITAGGDISLTGQAINLTGTVQTPGSLTAFTIGGDLAIASSNIAGNIGLFANGNVSGTYRAGGNVDIRASGDAVVEADAAGTYVSSIGIPSEGYVFVDAEGDATLTDSSAATMLGVRSGGATSITGATAGEDIFILAGTSATLANLTAGDDLDVTSAGAMTISNAATTGTGADDRSIVYETTPASGSSPPVTVLQIQSSAPDLSNMTLSAPSATISAADVSAFSNLTATAGNGISAAPGSLMDAGGTLSLDASAGDIAVGRLHGAEIVLASLGDTTVEHAEADNDFFASAQNFATGLNSIITGGDIDIVAADTVDLGNSSAGGYVSVIGQAVTFNAIDAGSTVSLFADGVAGSGITGGDITAGGDISLTGQAINLTGTVQTPGSLTAFTIGGDLAIASSNIAGNIGLFANGNVSGTYRAGGNVDIRASGDAVVEADAAGTYVSSIGIPSEGYVFVDAEGDATLTDSSAATMLGVRSGGATSITGATAGEDIFILAGTSATLANLTAGDDLDVTSAGAMTISNAATTGTGADDRSIVYETTPASGSSPPVTVLQIQSSAPDLSNMTLSAPSATINAADVSAFSNLTATASGTVTGGGLLEAGLAASITGSDLSLVAVTAGTDALLTATSGGVTATGTIVAGHDVTINAPGDIAAAELDAGDDVRLSAGGAINAGAAFAYGTGADNEGDGSNVVVTAAGAILFDGEISATNDALLTGASIAAQAMDAGSNIVLAAPGGGSGSIAVSDAAAGGDFTATGQSIAFTSVDAGAVSLSADGGAIIGGTITAGDEVQLTGASITVTSVESDASLNAQATAGAIAIAEANVAGFVDGRATGAISGAYTAGGDIALSTPGAINASVNALGGYEDPSTDAIAAGNAYLDAGGNVTLANSSAAGMLGINAGGSVTVTGAVAGEDALVIAGTTANLADLSAGDDIDVRAGGNIIANNVNATGEGPDGFGLFYISGSGFAIGMGEGVSTLDGADIELNSSGGSITGTGLSAGDDIFLTAAAAINVNGAGTLGLGVTGGDSSIFAQSAAATLGSLSAADDVVVAASGAVNITAPVAAGRDIAIDAGSVATTILTDPSDNLVNSLAAGRDLAIDAADTIETGAVAATRNLTMAAGATIQTLQAVSGAGGTLSLSGNDGVTGARVVGGGATDLASAGGAIDIASLSAAGPVTASADSIQISAPGSLDFALLETDAGDAFVNANGNLSVAAAAVAGTADLRARGGSLAIADLTAGRANLEAQGDMTLGPVTAANTLVAEAGGLLAVNNAIVAEQISLGSGDIAIGANGRIGALGTTQLLDVRNTDPSATTFVGGAGTRAGYHIDSSEMTRLFSNGVTIFAPGLDGGGSSFVASAPGALLVPIASVGSGAPPDVVIEDFTMTAGGSASNLGATGSLTISTPGKARVVGDVSLTGMGDENALNILADDALEVILGEGSIRLSGASIDTPAGLLRIQSDDVIVATLAAIEDAAAASTTDAIEERLAQNDGVTSDDGALYAGGITARVVGGLYVQNSGTGTDYGERRGLTFGAGGLNVNPVTSGTRLVINGVHLGPQGQVTGLDTIPLLSVSGGTPTAGDFDPRSTFNGCVIANPGACVAIDIPEDGGFPVQDVIEEESNDDGSDSVSLPTALITMRAIDPLTGEPLLDDPVTGAGNDDLWTPPAE</sequence>
<evidence type="ECO:0000256" key="1">
    <source>
        <dbReference type="SAM" id="MobiDB-lite"/>
    </source>
</evidence>
<keyword evidence="4" id="KW-1185">Reference proteome</keyword>
<accession>A0A1T5A619</accession>
<evidence type="ECO:0000256" key="2">
    <source>
        <dbReference type="SAM" id="SignalP"/>
    </source>
</evidence>
<keyword evidence="2" id="KW-0732">Signal</keyword>
<feature type="region of interest" description="Disordered" evidence="1">
    <location>
        <begin position="49"/>
        <end position="70"/>
    </location>
</feature>
<dbReference type="RefSeq" id="WP_079637149.1">
    <property type="nucleotide sequence ID" value="NZ_FUYP01000002.1"/>
</dbReference>